<dbReference type="OrthoDB" id="9813282at2"/>
<evidence type="ECO:0000256" key="1">
    <source>
        <dbReference type="ARBA" id="ARBA00008324"/>
    </source>
</evidence>
<dbReference type="Pfam" id="PF03061">
    <property type="entry name" value="4HBT"/>
    <property type="match status" value="1"/>
</dbReference>
<dbReference type="PANTHER" id="PTHR43240:SF5">
    <property type="entry name" value="1,4-DIHYDROXY-2-NAPHTHOYL-COA THIOESTERASE 1"/>
    <property type="match status" value="1"/>
</dbReference>
<proteinExistence type="inferred from homology"/>
<evidence type="ECO:0000313" key="6">
    <source>
        <dbReference type="Proteomes" id="UP000446786"/>
    </source>
</evidence>
<feature type="domain" description="Thioesterase" evidence="3">
    <location>
        <begin position="56"/>
        <end position="134"/>
    </location>
</feature>
<dbReference type="Proteomes" id="UP000446786">
    <property type="component" value="Unassembled WGS sequence"/>
</dbReference>
<comment type="similarity">
    <text evidence="1">Belongs to the thioesterase PaaI family.</text>
</comment>
<evidence type="ECO:0000259" key="3">
    <source>
        <dbReference type="Pfam" id="PF03061"/>
    </source>
</evidence>
<sequence length="148" mass="16105">MSDEIIWWGGTLPRLADLGSGGDECMPGHLGIEFVEVSSDMITARMPVDERTRQPYGRLHGGASVALAETVGSVAASLTVDRERFATVGMEINANHVRPAYDDYVYATATPVNLGRTTQIWSIRIVNELGKLVCISRLTMAVIAIEQK</sequence>
<dbReference type="InterPro" id="IPR003736">
    <property type="entry name" value="PAAI_dom"/>
</dbReference>
<accession>A0A845ALI6</accession>
<dbReference type="PANTHER" id="PTHR43240">
    <property type="entry name" value="1,4-DIHYDROXY-2-NAPHTHOYL-COA THIOESTERASE 1"/>
    <property type="match status" value="1"/>
</dbReference>
<dbReference type="InterPro" id="IPR029069">
    <property type="entry name" value="HotDog_dom_sf"/>
</dbReference>
<dbReference type="EMBL" id="WTYE01000001">
    <property type="protein sequence ID" value="MXP30349.1"/>
    <property type="molecule type" value="Genomic_DNA"/>
</dbReference>
<dbReference type="Gene3D" id="3.10.129.10">
    <property type="entry name" value="Hotdog Thioesterase"/>
    <property type="match status" value="1"/>
</dbReference>
<dbReference type="InterPro" id="IPR006683">
    <property type="entry name" value="Thioestr_dom"/>
</dbReference>
<name>A0A845ALI6_9SPHN</name>
<dbReference type="GO" id="GO:0061522">
    <property type="term" value="F:1,4-dihydroxy-2-naphthoyl-CoA thioesterase activity"/>
    <property type="evidence" value="ECO:0007669"/>
    <property type="project" value="TreeGrafter"/>
</dbReference>
<dbReference type="AlphaFoldDB" id="A0A845ALI6"/>
<reference evidence="4 6" key="1">
    <citation type="submission" date="2019-12" db="EMBL/GenBank/DDBJ databases">
        <title>Genomic-based taxomic classification of the family Erythrobacteraceae.</title>
        <authorList>
            <person name="Xu L."/>
        </authorList>
    </citation>
    <scope>NUCLEOTIDE SEQUENCE [LARGE SCALE GENOMIC DNA]</scope>
    <source>
        <strain evidence="4 6">JCM 16677</strain>
    </source>
</reference>
<dbReference type="NCBIfam" id="TIGR00369">
    <property type="entry name" value="unchar_dom_1"/>
    <property type="match status" value="1"/>
</dbReference>
<evidence type="ECO:0000313" key="4">
    <source>
        <dbReference type="EMBL" id="MXP30349.1"/>
    </source>
</evidence>
<comment type="caution">
    <text evidence="4">The sequence shown here is derived from an EMBL/GenBank/DDBJ whole genome shotgun (WGS) entry which is preliminary data.</text>
</comment>
<keyword evidence="2" id="KW-0378">Hydrolase</keyword>
<dbReference type="GO" id="GO:0005829">
    <property type="term" value="C:cytosol"/>
    <property type="evidence" value="ECO:0007669"/>
    <property type="project" value="TreeGrafter"/>
</dbReference>
<organism evidence="4 6">
    <name type="scientific">Parerythrobacter jejuensis</name>
    <dbReference type="NCBI Taxonomy" id="795812"/>
    <lineage>
        <taxon>Bacteria</taxon>
        <taxon>Pseudomonadati</taxon>
        <taxon>Pseudomonadota</taxon>
        <taxon>Alphaproteobacteria</taxon>
        <taxon>Sphingomonadales</taxon>
        <taxon>Erythrobacteraceae</taxon>
        <taxon>Parerythrobacter</taxon>
    </lineage>
</organism>
<dbReference type="CDD" id="cd03443">
    <property type="entry name" value="PaaI_thioesterase"/>
    <property type="match status" value="1"/>
</dbReference>
<dbReference type="SUPFAM" id="SSF54637">
    <property type="entry name" value="Thioesterase/thiol ester dehydrase-isomerase"/>
    <property type="match status" value="1"/>
</dbReference>
<keyword evidence="6" id="KW-1185">Reference proteome</keyword>
<dbReference type="EMBL" id="WTYE01000001">
    <property type="protein sequence ID" value="MXP33109.1"/>
    <property type="molecule type" value="Genomic_DNA"/>
</dbReference>
<evidence type="ECO:0000313" key="5">
    <source>
        <dbReference type="EMBL" id="MXP33109.1"/>
    </source>
</evidence>
<protein>
    <submittedName>
        <fullName evidence="4">Hotdog fold thioesterase</fullName>
    </submittedName>
</protein>
<evidence type="ECO:0000256" key="2">
    <source>
        <dbReference type="ARBA" id="ARBA00022801"/>
    </source>
</evidence>
<gene>
    <name evidence="4" type="ORF">GRI94_00770</name>
    <name evidence="5" type="ORF">GRI94_14860</name>
</gene>